<sequence>MTRSVSLLQRIERKAKTKMQLLISKNVYSEKVLPKIHSPSTTPYDTTTSCRSCQGRTHPNKTRNRHSTETPPPKKLILLLTQLVPSYDQIRIPSSTNRKEGKNKDAAIDQQKRLL</sequence>
<dbReference type="AlphaFoldDB" id="A0A7S3EKU1"/>
<organism evidence="2">
    <name type="scientific">Rhodosorus marinus</name>
    <dbReference type="NCBI Taxonomy" id="101924"/>
    <lineage>
        <taxon>Eukaryota</taxon>
        <taxon>Rhodophyta</taxon>
        <taxon>Stylonematophyceae</taxon>
        <taxon>Stylonematales</taxon>
        <taxon>Stylonemataceae</taxon>
        <taxon>Rhodosorus</taxon>
    </lineage>
</organism>
<protein>
    <submittedName>
        <fullName evidence="2">Uncharacterized protein</fullName>
    </submittedName>
</protein>
<feature type="compositionally biased region" description="Basic and acidic residues" evidence="1">
    <location>
        <begin position="97"/>
        <end position="115"/>
    </location>
</feature>
<gene>
    <name evidence="2" type="ORF">RMAR00112_LOCUS29341</name>
</gene>
<evidence type="ECO:0000313" key="2">
    <source>
        <dbReference type="EMBL" id="CAE0061275.1"/>
    </source>
</evidence>
<reference evidence="2" key="1">
    <citation type="submission" date="2021-01" db="EMBL/GenBank/DDBJ databases">
        <authorList>
            <person name="Corre E."/>
            <person name="Pelletier E."/>
            <person name="Niang G."/>
            <person name="Scheremetjew M."/>
            <person name="Finn R."/>
            <person name="Kale V."/>
            <person name="Holt S."/>
            <person name="Cochrane G."/>
            <person name="Meng A."/>
            <person name="Brown T."/>
            <person name="Cohen L."/>
        </authorList>
    </citation>
    <scope>NUCLEOTIDE SEQUENCE</scope>
    <source>
        <strain evidence="2">CCMP 769</strain>
    </source>
</reference>
<feature type="compositionally biased region" description="Low complexity" evidence="1">
    <location>
        <begin position="38"/>
        <end position="49"/>
    </location>
</feature>
<accession>A0A7S3EKU1</accession>
<feature type="region of interest" description="Disordered" evidence="1">
    <location>
        <begin position="91"/>
        <end position="115"/>
    </location>
</feature>
<name>A0A7S3EKU1_9RHOD</name>
<evidence type="ECO:0000256" key="1">
    <source>
        <dbReference type="SAM" id="MobiDB-lite"/>
    </source>
</evidence>
<proteinExistence type="predicted"/>
<dbReference type="EMBL" id="HBHW01038256">
    <property type="protein sequence ID" value="CAE0061275.1"/>
    <property type="molecule type" value="Transcribed_RNA"/>
</dbReference>
<feature type="region of interest" description="Disordered" evidence="1">
    <location>
        <begin position="34"/>
        <end position="74"/>
    </location>
</feature>